<evidence type="ECO:0000256" key="2">
    <source>
        <dbReference type="ARBA" id="ARBA00023157"/>
    </source>
</evidence>
<evidence type="ECO:0000259" key="4">
    <source>
        <dbReference type="PROSITE" id="PS50835"/>
    </source>
</evidence>
<dbReference type="InterPro" id="IPR036179">
    <property type="entry name" value="Ig-like_dom_sf"/>
</dbReference>
<feature type="domain" description="Ig-like" evidence="4">
    <location>
        <begin position="5"/>
        <end position="81"/>
    </location>
</feature>
<dbReference type="PANTHER" id="PTHR45080">
    <property type="entry name" value="CONTACTIN 5"/>
    <property type="match status" value="1"/>
</dbReference>
<dbReference type="SMART" id="SM00408">
    <property type="entry name" value="IGc2"/>
    <property type="match status" value="2"/>
</dbReference>
<dbReference type="GO" id="GO:0007156">
    <property type="term" value="P:homophilic cell adhesion via plasma membrane adhesion molecules"/>
    <property type="evidence" value="ECO:0007669"/>
    <property type="project" value="TreeGrafter"/>
</dbReference>
<dbReference type="SUPFAM" id="SSF48726">
    <property type="entry name" value="Immunoglobulin"/>
    <property type="match status" value="2"/>
</dbReference>
<dbReference type="Proteomes" id="UP001186944">
    <property type="component" value="Unassembled WGS sequence"/>
</dbReference>
<keyword evidence="3" id="KW-0393">Immunoglobulin domain</keyword>
<proteinExistence type="predicted"/>
<organism evidence="5 6">
    <name type="scientific">Pinctada imbricata</name>
    <name type="common">Atlantic pearl-oyster</name>
    <name type="synonym">Pinctada martensii</name>
    <dbReference type="NCBI Taxonomy" id="66713"/>
    <lineage>
        <taxon>Eukaryota</taxon>
        <taxon>Metazoa</taxon>
        <taxon>Spiralia</taxon>
        <taxon>Lophotrochozoa</taxon>
        <taxon>Mollusca</taxon>
        <taxon>Bivalvia</taxon>
        <taxon>Autobranchia</taxon>
        <taxon>Pteriomorphia</taxon>
        <taxon>Pterioida</taxon>
        <taxon>Pterioidea</taxon>
        <taxon>Pteriidae</taxon>
        <taxon>Pinctada</taxon>
    </lineage>
</organism>
<keyword evidence="6" id="KW-1185">Reference proteome</keyword>
<reference evidence="5" key="1">
    <citation type="submission" date="2019-08" db="EMBL/GenBank/DDBJ databases">
        <title>The improved chromosome-level genome for the pearl oyster Pinctada fucata martensii using PacBio sequencing and Hi-C.</title>
        <authorList>
            <person name="Zheng Z."/>
        </authorList>
    </citation>
    <scope>NUCLEOTIDE SEQUENCE</scope>
    <source>
        <strain evidence="5">ZZ-2019</strain>
        <tissue evidence="5">Adductor muscle</tissue>
    </source>
</reference>
<dbReference type="PROSITE" id="PS50835">
    <property type="entry name" value="IG_LIKE"/>
    <property type="match status" value="2"/>
</dbReference>
<accession>A0AA89C6F1</accession>
<evidence type="ECO:0000313" key="6">
    <source>
        <dbReference type="Proteomes" id="UP001186944"/>
    </source>
</evidence>
<keyword evidence="1" id="KW-0732">Signal</keyword>
<dbReference type="SMART" id="SM00409">
    <property type="entry name" value="IG"/>
    <property type="match status" value="2"/>
</dbReference>
<feature type="domain" description="Ig-like" evidence="4">
    <location>
        <begin position="87"/>
        <end position="171"/>
    </location>
</feature>
<dbReference type="Gene3D" id="2.60.40.10">
    <property type="entry name" value="Immunoglobulins"/>
    <property type="match status" value="2"/>
</dbReference>
<dbReference type="PANTHER" id="PTHR45080:SF8">
    <property type="entry name" value="IG-LIKE DOMAIN-CONTAINING PROTEIN"/>
    <property type="match status" value="1"/>
</dbReference>
<protein>
    <recommendedName>
        <fullName evidence="4">Ig-like domain-containing protein</fullName>
    </recommendedName>
</protein>
<dbReference type="InterPro" id="IPR003598">
    <property type="entry name" value="Ig_sub2"/>
</dbReference>
<dbReference type="InterPro" id="IPR007110">
    <property type="entry name" value="Ig-like_dom"/>
</dbReference>
<dbReference type="InterPro" id="IPR050958">
    <property type="entry name" value="Cell_Adh-Cytoskel_Orgn"/>
</dbReference>
<dbReference type="Pfam" id="PF13895">
    <property type="entry name" value="Ig_2"/>
    <property type="match status" value="1"/>
</dbReference>
<name>A0AA89C6F1_PINIB</name>
<dbReference type="InterPro" id="IPR013783">
    <property type="entry name" value="Ig-like_fold"/>
</dbReference>
<dbReference type="InterPro" id="IPR003599">
    <property type="entry name" value="Ig_sub"/>
</dbReference>
<keyword evidence="2" id="KW-1015">Disulfide bond</keyword>
<gene>
    <name evidence="5" type="ORF">FSP39_004094</name>
</gene>
<evidence type="ECO:0000256" key="1">
    <source>
        <dbReference type="ARBA" id="ARBA00022729"/>
    </source>
</evidence>
<sequence length="198" mass="22492">MKILPDSDVTYYYENGRTNPVVCTAVCNPTCRIYWKDPYRNTLDGNTLRLGNASRSMNGTYTCIAENVIASLSYSSNTSIEIIVYYPCEIERWFVRSTHNVDVGADVTINCPIEGNPEPLMTWSKDGKNMNIDTTEKYLQLRNVSCEDSGEYTCTADNNIGQPVSQPFNVSVLCEFYPRFVFTSFFKSLYVNSVNYES</sequence>
<dbReference type="FunFam" id="2.60.40.10:FF:000032">
    <property type="entry name" value="palladin isoform X1"/>
    <property type="match status" value="1"/>
</dbReference>
<evidence type="ECO:0000313" key="5">
    <source>
        <dbReference type="EMBL" id="KAK3101508.1"/>
    </source>
</evidence>
<evidence type="ECO:0000256" key="3">
    <source>
        <dbReference type="ARBA" id="ARBA00023319"/>
    </source>
</evidence>
<dbReference type="AlphaFoldDB" id="A0AA89C6F1"/>
<dbReference type="EMBL" id="VSWD01000005">
    <property type="protein sequence ID" value="KAK3101508.1"/>
    <property type="molecule type" value="Genomic_DNA"/>
</dbReference>
<dbReference type="GO" id="GO:0005886">
    <property type="term" value="C:plasma membrane"/>
    <property type="evidence" value="ECO:0007669"/>
    <property type="project" value="TreeGrafter"/>
</dbReference>
<comment type="caution">
    <text evidence="5">The sequence shown here is derived from an EMBL/GenBank/DDBJ whole genome shotgun (WGS) entry which is preliminary data.</text>
</comment>